<name>A0ACC7VHJ5_9BACI</name>
<gene>
    <name evidence="1" type="ORF">GLW08_08665</name>
</gene>
<organism evidence="1 2">
    <name type="scientific">Pontibacillus yanchengensis</name>
    <dbReference type="NCBI Taxonomy" id="462910"/>
    <lineage>
        <taxon>Bacteria</taxon>
        <taxon>Bacillati</taxon>
        <taxon>Bacillota</taxon>
        <taxon>Bacilli</taxon>
        <taxon>Bacillales</taxon>
        <taxon>Bacillaceae</taxon>
        <taxon>Pontibacillus</taxon>
    </lineage>
</organism>
<evidence type="ECO:0000313" key="1">
    <source>
        <dbReference type="EMBL" id="MYL53409.1"/>
    </source>
</evidence>
<proteinExistence type="predicted"/>
<accession>A0ACC7VHJ5</accession>
<evidence type="ECO:0000313" key="2">
    <source>
        <dbReference type="Proteomes" id="UP000466692"/>
    </source>
</evidence>
<reference evidence="1" key="1">
    <citation type="submission" date="2019-11" db="EMBL/GenBank/DDBJ databases">
        <title>Genome sequences of 17 halophilic strains isolated from different environments.</title>
        <authorList>
            <person name="Furrow R.E."/>
        </authorList>
    </citation>
    <scope>NUCLEOTIDE SEQUENCE</scope>
    <source>
        <strain evidence="1">22510_22_Filter</strain>
    </source>
</reference>
<protein>
    <submittedName>
        <fullName evidence="1">Uncharacterized protein</fullName>
    </submittedName>
</protein>
<keyword evidence="2" id="KW-1185">Reference proteome</keyword>
<comment type="caution">
    <text evidence="1">The sequence shown here is derived from an EMBL/GenBank/DDBJ whole genome shotgun (WGS) entry which is preliminary data.</text>
</comment>
<sequence length="65" mass="7748">MFGLAKRIFHIVATKLDYPDDLLEWYEISEMIDRLQYDEVALEFNEEDILSKIKYKAESFQGVND</sequence>
<dbReference type="Proteomes" id="UP000466692">
    <property type="component" value="Unassembled WGS sequence"/>
</dbReference>
<dbReference type="EMBL" id="WMEU01000002">
    <property type="protein sequence ID" value="MYL53409.1"/>
    <property type="molecule type" value="Genomic_DNA"/>
</dbReference>